<name>A0A0E3SN44_METBA</name>
<dbReference type="RefSeq" id="WP_230627468.1">
    <property type="nucleotide sequence ID" value="NZ_CP009517.1"/>
</dbReference>
<dbReference type="GeneID" id="31594465"/>
<dbReference type="Proteomes" id="UP000033066">
    <property type="component" value="Chromosome"/>
</dbReference>
<evidence type="ECO:0000313" key="1">
    <source>
        <dbReference type="EMBL" id="AKB82977.1"/>
    </source>
</evidence>
<dbReference type="SUPFAM" id="SSF56281">
    <property type="entry name" value="Metallo-hydrolase/oxidoreductase"/>
    <property type="match status" value="1"/>
</dbReference>
<dbReference type="InterPro" id="IPR052926">
    <property type="entry name" value="Metallo-beta-lactamase_dom"/>
</dbReference>
<dbReference type="GO" id="GO:0016740">
    <property type="term" value="F:transferase activity"/>
    <property type="evidence" value="ECO:0007669"/>
    <property type="project" value="TreeGrafter"/>
</dbReference>
<dbReference type="EMBL" id="CP009517">
    <property type="protein sequence ID" value="AKB82977.1"/>
    <property type="molecule type" value="Genomic_DNA"/>
</dbReference>
<dbReference type="AlphaFoldDB" id="A0A0E3SN44"/>
<accession>A0A0E3SN44</accession>
<dbReference type="Gene3D" id="3.60.15.10">
    <property type="entry name" value="Ribonuclease Z/Hydroxyacylglutathione hydrolase-like"/>
    <property type="match status" value="1"/>
</dbReference>
<organism evidence="1 2">
    <name type="scientific">Methanosarcina barkeri 3</name>
    <dbReference type="NCBI Taxonomy" id="1434107"/>
    <lineage>
        <taxon>Archaea</taxon>
        <taxon>Methanobacteriati</taxon>
        <taxon>Methanobacteriota</taxon>
        <taxon>Stenosarchaea group</taxon>
        <taxon>Methanomicrobia</taxon>
        <taxon>Methanosarcinales</taxon>
        <taxon>Methanosarcinaceae</taxon>
        <taxon>Methanosarcina</taxon>
    </lineage>
</organism>
<keyword evidence="2" id="KW-1185">Reference proteome</keyword>
<dbReference type="InterPro" id="IPR036866">
    <property type="entry name" value="RibonucZ/Hydroxyglut_hydro"/>
</dbReference>
<proteinExistence type="predicted"/>
<gene>
    <name evidence="1" type="ORF">MSBR3_2399</name>
</gene>
<protein>
    <submittedName>
        <fullName evidence="1">7,8 dihydropteroate synthase (Methanopterin)</fullName>
    </submittedName>
</protein>
<dbReference type="HOGENOM" id="CLU_3057078_0_0_2"/>
<reference evidence="1" key="1">
    <citation type="submission" date="2014-07" db="EMBL/GenBank/DDBJ databases">
        <title>Methanogenic archaea and the global carbon cycle.</title>
        <authorList>
            <person name="Henriksen J.R."/>
            <person name="Luke J."/>
            <person name="Reinhart S."/>
            <person name="Benedict M.N."/>
            <person name="Youngblut N.D."/>
            <person name="Metcalf M.E."/>
            <person name="Whitaker R.J."/>
            <person name="Metcalf W.W."/>
        </authorList>
    </citation>
    <scope>NUCLEOTIDE SEQUENCE [LARGE SCALE GENOMIC DNA]</scope>
    <source>
        <strain evidence="1">3</strain>
    </source>
</reference>
<sequence length="53" mass="6045">MNLTVLVDNNTLIDRYFFAEPGLSFLLEDSGIRVLFDTGYSDIFIKNARKMGL</sequence>
<dbReference type="PANTHER" id="PTHR13754:SF18">
    <property type="entry name" value="7,8-DIHYDROPTERIN-6-METHYL-4-(BETA-D-RIBOFURANOSYL)-AMINOBENZENE-5'-PHOSPHATE SYNTHASE"/>
    <property type="match status" value="1"/>
</dbReference>
<dbReference type="PATRIC" id="fig|1434107.4.peg.3031"/>
<evidence type="ECO:0000313" key="2">
    <source>
        <dbReference type="Proteomes" id="UP000033066"/>
    </source>
</evidence>
<dbReference type="KEGG" id="mbak:MSBR3_2399"/>
<dbReference type="PANTHER" id="PTHR13754">
    <property type="entry name" value="METALLO-BETA-LACTAMASE SUPERFAMILY PROTEIN"/>
    <property type="match status" value="1"/>
</dbReference>